<reference evidence="1" key="2">
    <citation type="submission" date="2020-10" db="EMBL/GenBank/DDBJ databases">
        <authorList>
            <consortium name="NCBI Pathogen Detection Project"/>
        </authorList>
    </citation>
    <scope>NUCLEOTIDE SEQUENCE</scope>
    <source>
        <strain evidence="1">Morganella morganii ARLG-3209</strain>
    </source>
</reference>
<evidence type="ECO:0000313" key="2">
    <source>
        <dbReference type="Proteomes" id="UP000865968"/>
    </source>
</evidence>
<dbReference type="Proteomes" id="UP000865968">
    <property type="component" value="Unassembled WGS sequence"/>
</dbReference>
<evidence type="ECO:0000313" key="1">
    <source>
        <dbReference type="EMBL" id="HAT3808670.1"/>
    </source>
</evidence>
<dbReference type="InterPro" id="IPR032774">
    <property type="entry name" value="WG_beta_rep"/>
</dbReference>
<dbReference type="AlphaFoldDB" id="A0AAN5MG22"/>
<organism evidence="1 2">
    <name type="scientific">Morganella morganii</name>
    <name type="common">Proteus morganii</name>
    <dbReference type="NCBI Taxonomy" id="582"/>
    <lineage>
        <taxon>Bacteria</taxon>
        <taxon>Pseudomonadati</taxon>
        <taxon>Pseudomonadota</taxon>
        <taxon>Gammaproteobacteria</taxon>
        <taxon>Enterobacterales</taxon>
        <taxon>Morganellaceae</taxon>
        <taxon>Morganella</taxon>
    </lineage>
</organism>
<dbReference type="EMBL" id="DACSWI010000003">
    <property type="protein sequence ID" value="HAT3808670.1"/>
    <property type="molecule type" value="Genomic_DNA"/>
</dbReference>
<proteinExistence type="predicted"/>
<name>A0AAN5MG22_MORMO</name>
<reference evidence="1" key="1">
    <citation type="journal article" date="2018" name="Genome Biol.">
        <title>SKESA: strategic k-mer extension for scrupulous assemblies.</title>
        <authorList>
            <person name="Souvorov A."/>
            <person name="Agarwala R."/>
            <person name="Lipman D.J."/>
        </authorList>
    </citation>
    <scope>NUCLEOTIDE SEQUENCE</scope>
    <source>
        <strain evidence="1">Morganella morganii ARLG-3209</strain>
    </source>
</reference>
<accession>A0AAN5MG22</accession>
<dbReference type="Pfam" id="PF14903">
    <property type="entry name" value="WG_beta_rep"/>
    <property type="match status" value="2"/>
</dbReference>
<protein>
    <submittedName>
        <fullName evidence="1">WG repeat-containing protein</fullName>
    </submittedName>
</protein>
<gene>
    <name evidence="1" type="ORF">I8608_001494</name>
</gene>
<dbReference type="PANTHER" id="PTHR37841">
    <property type="entry name" value="GLR2918 PROTEIN"/>
    <property type="match status" value="1"/>
</dbReference>
<dbReference type="PANTHER" id="PTHR37841:SF1">
    <property type="entry name" value="DUF3298 DOMAIN-CONTAINING PROTEIN"/>
    <property type="match status" value="1"/>
</dbReference>
<sequence length="642" mass="73724">MKKKVIAIPALLVIAAGMIYGSFGDEETLPEPSQKTLDYITKEFNGLTPEEAAEKVQMQKYNFDFYLGIRGKEDLYRQRKTVLSEDEEYKNAFSVLTPEEYKNKFNEAVNQIAFIQHIKYGHSVLHFIIPVMPADNQLAISVKKITYMDGSEEIKDRETDDTFRLNTQKTVKNIDITITYRYISDLSSYHLTPDKPDILQSDYRLTLAEKDKNYLKYTLEGELNIIGEDVTDKKGKILSSSDCARGSIGYVDKLERYINGSVKVADKYGKNKEELIKRIAGYYERFEQETDEPATYLVECTYHGTPESVTVYTANKQEREEKRITLLPLYTSLYPVIEDEKTQTFYIFDQNGNEIINHGKKAIDSAGLGYFYTRHTENKKNKDDGEEYESLYYHIYKLDAVNKKLNYITKASRVYSLSDDAVVISENNGIQIFNTHYPEPVIIPGNNLYADIFNKNDGHFEFFYYDDSRGMHILNDKGEHILPVSDYRLEDGGDNTVKVRNSILTDNTKIKDNEIYFIHTDGTVRLTLTGYDNAGKITDGMIQVKKDNLYGFADVKGNEMVAPDYQEARDFDNGYALVRKNDHWGVINKQGGVVIPFKYSRHTAMSSMNGLISYRIDDKHYTMQELLDANGVKTDKITAAEH</sequence>
<comment type="caution">
    <text evidence="1">The sequence shown here is derived from an EMBL/GenBank/DDBJ whole genome shotgun (WGS) entry which is preliminary data.</text>
</comment>